<evidence type="ECO:0000313" key="2">
    <source>
        <dbReference type="Proteomes" id="UP001300692"/>
    </source>
</evidence>
<comment type="caution">
    <text evidence="1">The sequence shown here is derived from an EMBL/GenBank/DDBJ whole genome shotgun (WGS) entry which is preliminary data.</text>
</comment>
<dbReference type="SUPFAM" id="SSF55961">
    <property type="entry name" value="Bet v1-like"/>
    <property type="match status" value="1"/>
</dbReference>
<keyword evidence="2" id="KW-1185">Reference proteome</keyword>
<dbReference type="RefSeq" id="WP_264136778.1">
    <property type="nucleotide sequence ID" value="NZ_JAOYOD010000001.1"/>
</dbReference>
<evidence type="ECO:0000313" key="1">
    <source>
        <dbReference type="EMBL" id="MCV9385992.1"/>
    </source>
</evidence>
<gene>
    <name evidence="1" type="ORF">N7U62_04920</name>
</gene>
<accession>A0ABT3CQQ4</accession>
<protein>
    <submittedName>
        <fullName evidence="1">Uncharacterized protein</fullName>
    </submittedName>
</protein>
<dbReference type="Gene3D" id="3.30.530.20">
    <property type="match status" value="1"/>
</dbReference>
<organism evidence="1 2">
    <name type="scientific">Reichenbachiella ulvae</name>
    <dbReference type="NCBI Taxonomy" id="2980104"/>
    <lineage>
        <taxon>Bacteria</taxon>
        <taxon>Pseudomonadati</taxon>
        <taxon>Bacteroidota</taxon>
        <taxon>Cytophagia</taxon>
        <taxon>Cytophagales</taxon>
        <taxon>Reichenbachiellaceae</taxon>
        <taxon>Reichenbachiella</taxon>
    </lineage>
</organism>
<dbReference type="EMBL" id="JAOYOD010000001">
    <property type="protein sequence ID" value="MCV9385992.1"/>
    <property type="molecule type" value="Genomic_DNA"/>
</dbReference>
<name>A0ABT3CQQ4_9BACT</name>
<sequence length="89" mass="10607">MIQGAFQSFRHEHHFKTTVAGTVMTDHFDYTSPLDLLGRLADVLFLQRYMTRLLTQRNQVIKEVAEEGRENTKKWGWFEIQNCRSLQKY</sequence>
<dbReference type="InterPro" id="IPR023393">
    <property type="entry name" value="START-like_dom_sf"/>
</dbReference>
<dbReference type="Proteomes" id="UP001300692">
    <property type="component" value="Unassembled WGS sequence"/>
</dbReference>
<proteinExistence type="predicted"/>
<reference evidence="1 2" key="1">
    <citation type="submission" date="2022-10" db="EMBL/GenBank/DDBJ databases">
        <title>Comparative genomics and taxonomic characterization of three novel marine species of genus Reichenbachiella exhibiting antioxidant and polysaccharide degradation activities.</title>
        <authorList>
            <person name="Muhammad N."/>
            <person name="Lee Y.-J."/>
            <person name="Ko J."/>
            <person name="Kim S.-G."/>
        </authorList>
    </citation>
    <scope>NUCLEOTIDE SEQUENCE [LARGE SCALE GENOMIC DNA]</scope>
    <source>
        <strain evidence="1 2">ABR2-5</strain>
    </source>
</reference>